<evidence type="ECO:0000256" key="8">
    <source>
        <dbReference type="SAM" id="Phobius"/>
    </source>
</evidence>
<feature type="transmembrane region" description="Helical" evidence="8">
    <location>
        <begin position="214"/>
        <end position="233"/>
    </location>
</feature>
<feature type="transmembrane region" description="Helical" evidence="8">
    <location>
        <begin position="378"/>
        <end position="399"/>
    </location>
</feature>
<feature type="transmembrane region" description="Helical" evidence="8">
    <location>
        <begin position="184"/>
        <end position="202"/>
    </location>
</feature>
<dbReference type="EMBL" id="CP018135">
    <property type="protein sequence ID" value="APF41294.1"/>
    <property type="molecule type" value="Genomic_DNA"/>
</dbReference>
<keyword evidence="4" id="KW-1003">Cell membrane</keyword>
<dbReference type="GO" id="GO:0022857">
    <property type="term" value="F:transmembrane transporter activity"/>
    <property type="evidence" value="ECO:0007669"/>
    <property type="project" value="InterPro"/>
</dbReference>
<dbReference type="PROSITE" id="PS50850">
    <property type="entry name" value="MFS"/>
    <property type="match status" value="1"/>
</dbReference>
<feature type="transmembrane region" description="Helical" evidence="8">
    <location>
        <begin position="26"/>
        <end position="47"/>
    </location>
</feature>
<dbReference type="FunFam" id="1.20.1720.10:FF:000021">
    <property type="entry name" value="Drug resistance transporter, EmrB/QacA subfamily"/>
    <property type="match status" value="1"/>
</dbReference>
<keyword evidence="3" id="KW-0813">Transport</keyword>
<evidence type="ECO:0000313" key="11">
    <source>
        <dbReference type="Proteomes" id="UP000183530"/>
    </source>
</evidence>
<reference evidence="10 11" key="1">
    <citation type="submission" date="2016-11" db="EMBL/GenBank/DDBJ databases">
        <title>Genome sequencing of Zhihengliuella aestuarii B18 antagonistic to Plasmodiophora brassicae.</title>
        <authorList>
            <person name="Luo Y."/>
        </authorList>
    </citation>
    <scope>NUCLEOTIDE SEQUENCE [LARGE SCALE GENOMIC DNA]</scope>
    <source>
        <strain evidence="10 11">B18</strain>
    </source>
</reference>
<dbReference type="Gene3D" id="1.20.1720.10">
    <property type="entry name" value="Multidrug resistance protein D"/>
    <property type="match status" value="1"/>
</dbReference>
<dbReference type="CDD" id="cd17503">
    <property type="entry name" value="MFS_LmrB_MDR_like"/>
    <property type="match status" value="1"/>
</dbReference>
<feature type="transmembrane region" description="Helical" evidence="8">
    <location>
        <begin position="248"/>
        <end position="267"/>
    </location>
</feature>
<dbReference type="AlphaFoldDB" id="A0A1L2ZPI3"/>
<comment type="subcellular location">
    <subcellularLocation>
        <location evidence="1">Cell membrane</location>
        <topology evidence="1">Multi-pass membrane protein</topology>
    </subcellularLocation>
</comment>
<evidence type="ECO:0000256" key="2">
    <source>
        <dbReference type="ARBA" id="ARBA00008537"/>
    </source>
</evidence>
<evidence type="ECO:0000259" key="9">
    <source>
        <dbReference type="PROSITE" id="PS50850"/>
    </source>
</evidence>
<keyword evidence="6 8" id="KW-1133">Transmembrane helix</keyword>
<feature type="domain" description="Major facilitator superfamily (MFS) profile" evidence="9">
    <location>
        <begin position="30"/>
        <end position="508"/>
    </location>
</feature>
<dbReference type="Proteomes" id="UP000183530">
    <property type="component" value="Chromosome"/>
</dbReference>
<dbReference type="InterPro" id="IPR020846">
    <property type="entry name" value="MFS_dom"/>
</dbReference>
<evidence type="ECO:0000256" key="1">
    <source>
        <dbReference type="ARBA" id="ARBA00004651"/>
    </source>
</evidence>
<evidence type="ECO:0000313" key="10">
    <source>
        <dbReference type="EMBL" id="APF41294.1"/>
    </source>
</evidence>
<dbReference type="GO" id="GO:0005886">
    <property type="term" value="C:plasma membrane"/>
    <property type="evidence" value="ECO:0007669"/>
    <property type="project" value="UniProtKB-SubCell"/>
</dbReference>
<proteinExistence type="inferred from homology"/>
<dbReference type="Pfam" id="PF07690">
    <property type="entry name" value="MFS_1"/>
    <property type="match status" value="1"/>
</dbReference>
<feature type="transmembrane region" description="Helical" evidence="8">
    <location>
        <begin position="154"/>
        <end position="172"/>
    </location>
</feature>
<dbReference type="STRING" id="556325.BHE16_10150"/>
<dbReference type="SUPFAM" id="SSF103473">
    <property type="entry name" value="MFS general substrate transporter"/>
    <property type="match status" value="1"/>
</dbReference>
<dbReference type="PANTHER" id="PTHR42718">
    <property type="entry name" value="MAJOR FACILITATOR SUPERFAMILY MULTIDRUG TRANSPORTER MFSC"/>
    <property type="match status" value="1"/>
</dbReference>
<evidence type="ECO:0000256" key="3">
    <source>
        <dbReference type="ARBA" id="ARBA00022448"/>
    </source>
</evidence>
<feature type="transmembrane region" description="Helical" evidence="8">
    <location>
        <begin position="96"/>
        <end position="115"/>
    </location>
</feature>
<dbReference type="PANTHER" id="PTHR42718:SF42">
    <property type="entry name" value="EXPORT PROTEIN"/>
    <property type="match status" value="1"/>
</dbReference>
<evidence type="ECO:0000256" key="5">
    <source>
        <dbReference type="ARBA" id="ARBA00022692"/>
    </source>
</evidence>
<gene>
    <name evidence="10" type="ORF">BHE16_10150</name>
</gene>
<organism evidence="10 11">
    <name type="scientific">Neomicrococcus aestuarii</name>
    <dbReference type="NCBI Taxonomy" id="556325"/>
    <lineage>
        <taxon>Bacteria</taxon>
        <taxon>Bacillati</taxon>
        <taxon>Actinomycetota</taxon>
        <taxon>Actinomycetes</taxon>
        <taxon>Micrococcales</taxon>
        <taxon>Micrococcaceae</taxon>
        <taxon>Neomicrococcus</taxon>
    </lineage>
</organism>
<evidence type="ECO:0000256" key="6">
    <source>
        <dbReference type="ARBA" id="ARBA00022989"/>
    </source>
</evidence>
<protein>
    <submittedName>
        <fullName evidence="10">MFS transporter</fullName>
    </submittedName>
</protein>
<dbReference type="NCBIfam" id="TIGR00711">
    <property type="entry name" value="efflux_EmrB"/>
    <property type="match status" value="1"/>
</dbReference>
<sequence length="521" mass="55111">MSSTNPPHQHAGQPVTPEQEAQQLKIAWGALFAMVIGFFIILVDSTIVSTAMPAIMRGLNASITDVVWVNSAYLLAIAVPLLITGRLGDRFGPKNIFLIGVVVFTLTSLWCGLAPNIETLIVARVFQGLGASLMMPQSMTVITRLFPPHRRGAAMGLWGAVAGIATLVGPLAGGFLVDTMGWEWVFFVNVPVGLICIWRVMAKVPRFEVHSHSFDWLGVALSGIAMFLIVFGIQEGNTYNWGAINEWVSVPGLIICGVVIFIAFILWQRFNKAEPLLPLKLFTDWNFSFANGAIALMGVAITAFAFPIMLYLQSVRGLTPTQSAFMIAPMAVMSLIMAPLVGKVSNKVDARVFAVPGFLLFGGAICAYGLILRADTPLWILLILSALMGIGSAAVFPTVSMTATRDLGQSNAGAGSGIYNTTRQLGAVLGSALIASAMEARIAQEVANTTEGASAAVSGGFSEGSMGQAVPEFLHGAFSAGLGQSLLVPGIAGLLGAVVCLFFKKRIDSPPAHTAAQNTPE</sequence>
<feature type="transmembrane region" description="Helical" evidence="8">
    <location>
        <begin position="67"/>
        <end position="84"/>
    </location>
</feature>
<name>A0A1L2ZPI3_9MICC</name>
<feature type="transmembrane region" description="Helical" evidence="8">
    <location>
        <begin position="324"/>
        <end position="341"/>
    </location>
</feature>
<dbReference type="InterPro" id="IPR011701">
    <property type="entry name" value="MFS"/>
</dbReference>
<dbReference type="KEGG" id="nae:BHE16_10150"/>
<evidence type="ECO:0000256" key="7">
    <source>
        <dbReference type="ARBA" id="ARBA00023136"/>
    </source>
</evidence>
<accession>A0A1L2ZPI3</accession>
<evidence type="ECO:0000256" key="4">
    <source>
        <dbReference type="ARBA" id="ARBA00022475"/>
    </source>
</evidence>
<dbReference type="InterPro" id="IPR004638">
    <property type="entry name" value="EmrB-like"/>
</dbReference>
<keyword evidence="11" id="KW-1185">Reference proteome</keyword>
<keyword evidence="5 8" id="KW-0812">Transmembrane</keyword>
<feature type="transmembrane region" description="Helical" evidence="8">
    <location>
        <begin position="353"/>
        <end position="372"/>
    </location>
</feature>
<comment type="similarity">
    <text evidence="2">Belongs to the major facilitator superfamily. EmrB family.</text>
</comment>
<feature type="transmembrane region" description="Helical" evidence="8">
    <location>
        <begin position="288"/>
        <end position="312"/>
    </location>
</feature>
<keyword evidence="7 8" id="KW-0472">Membrane</keyword>
<dbReference type="Gene3D" id="1.20.1250.20">
    <property type="entry name" value="MFS general substrate transporter like domains"/>
    <property type="match status" value="1"/>
</dbReference>
<dbReference type="InterPro" id="IPR036259">
    <property type="entry name" value="MFS_trans_sf"/>
</dbReference>